<dbReference type="RefSeq" id="WP_111524368.1">
    <property type="nucleotide sequence ID" value="NZ_CP032364.1"/>
</dbReference>
<evidence type="ECO:0000259" key="1">
    <source>
        <dbReference type="Pfam" id="PF02517"/>
    </source>
</evidence>
<sequence>MRRNYKKIIIWCIIIALLYFSYEWLSDIIFRGINYLDAKYWIIPDFLLPSINAFVDTFISLVLIVIYLIVSIFIVKRNDNKVKLGFGKGIVFCIVMGFAFYGIAGLWFELVDRFLIAIPYVAENVNYFSGVYDDLESGAYIWSLLSISIVGPIVEEILFRFLIFNSLEKISKSPWFAIIVSGVLFGIWHMIFVQSVYTAIMGCIMGLIYYKTRNIFITIFIHMFNNTIGNLPPVLDTDLVNSAITAVSYIMVIPAIILLVVLWNMKSENRGYSANYYKL</sequence>
<accession>A0A385Q0U1</accession>
<name>A0A385Q0U1_9FIRM</name>
<evidence type="ECO:0000313" key="2">
    <source>
        <dbReference type="EMBL" id="AYA99902.1"/>
    </source>
</evidence>
<reference evidence="2 3" key="1">
    <citation type="submission" date="2018-09" db="EMBL/GenBank/DDBJ databases">
        <title>Genome sequencing of Lachnoanaerobaculum umeaense DSM 23576.</title>
        <authorList>
            <person name="Kook J.-K."/>
            <person name="Park S.-N."/>
            <person name="Lim Y.K."/>
        </authorList>
    </citation>
    <scope>NUCLEOTIDE SEQUENCE [LARGE SCALE GENOMIC DNA]</scope>
    <source>
        <strain evidence="3">DSM 23576 \ CCUG 58757</strain>
    </source>
</reference>
<dbReference type="Proteomes" id="UP000265562">
    <property type="component" value="Chromosome"/>
</dbReference>
<evidence type="ECO:0000313" key="3">
    <source>
        <dbReference type="Proteomes" id="UP000265562"/>
    </source>
</evidence>
<dbReference type="GO" id="GO:0080120">
    <property type="term" value="P:CAAX-box protein maturation"/>
    <property type="evidence" value="ECO:0007669"/>
    <property type="project" value="UniProtKB-ARBA"/>
</dbReference>
<dbReference type="KEGG" id="lua:D4A81_08110"/>
<keyword evidence="2" id="KW-0378">Hydrolase</keyword>
<proteinExistence type="predicted"/>
<gene>
    <name evidence="2" type="ORF">D4A81_08110</name>
</gene>
<dbReference type="OrthoDB" id="9782250at2"/>
<keyword evidence="3" id="KW-1185">Reference proteome</keyword>
<dbReference type="Pfam" id="PF02517">
    <property type="entry name" value="Rce1-like"/>
    <property type="match status" value="1"/>
</dbReference>
<organism evidence="2 3">
    <name type="scientific">Lachnoanaerobaculum umeaense</name>
    <dbReference type="NCBI Taxonomy" id="617123"/>
    <lineage>
        <taxon>Bacteria</taxon>
        <taxon>Bacillati</taxon>
        <taxon>Bacillota</taxon>
        <taxon>Clostridia</taxon>
        <taxon>Lachnospirales</taxon>
        <taxon>Lachnospiraceae</taxon>
        <taxon>Lachnoanaerobaculum</taxon>
    </lineage>
</organism>
<dbReference type="InterPro" id="IPR003675">
    <property type="entry name" value="Rce1/LyrA-like_dom"/>
</dbReference>
<feature type="domain" description="CAAX prenyl protease 2/Lysostaphin resistance protein A-like" evidence="1">
    <location>
        <begin position="140"/>
        <end position="228"/>
    </location>
</feature>
<dbReference type="GO" id="GO:0006508">
    <property type="term" value="P:proteolysis"/>
    <property type="evidence" value="ECO:0007669"/>
    <property type="project" value="UniProtKB-KW"/>
</dbReference>
<dbReference type="EMBL" id="CP032364">
    <property type="protein sequence ID" value="AYA99902.1"/>
    <property type="molecule type" value="Genomic_DNA"/>
</dbReference>
<dbReference type="PANTHER" id="PTHR36435:SF1">
    <property type="entry name" value="CAAX AMINO TERMINAL PROTEASE FAMILY PROTEIN"/>
    <property type="match status" value="1"/>
</dbReference>
<keyword evidence="2" id="KW-0482">Metalloprotease</keyword>
<dbReference type="AlphaFoldDB" id="A0A385Q0U1"/>
<protein>
    <submittedName>
        <fullName evidence="2">CPBP family intramembrane metalloprotease</fullName>
    </submittedName>
</protein>
<dbReference type="InterPro" id="IPR052710">
    <property type="entry name" value="CAAX_protease"/>
</dbReference>
<dbReference type="PANTHER" id="PTHR36435">
    <property type="entry name" value="SLR1288 PROTEIN"/>
    <property type="match status" value="1"/>
</dbReference>
<keyword evidence="2" id="KW-0645">Protease</keyword>
<dbReference type="GO" id="GO:0004175">
    <property type="term" value="F:endopeptidase activity"/>
    <property type="evidence" value="ECO:0007669"/>
    <property type="project" value="UniProtKB-ARBA"/>
</dbReference>
<dbReference type="GO" id="GO:0008237">
    <property type="term" value="F:metallopeptidase activity"/>
    <property type="evidence" value="ECO:0007669"/>
    <property type="project" value="UniProtKB-KW"/>
</dbReference>